<comment type="caution">
    <text evidence="1">The sequence shown here is derived from an EMBL/GenBank/DDBJ whole genome shotgun (WGS) entry which is preliminary data.</text>
</comment>
<dbReference type="Proteomes" id="UP001215598">
    <property type="component" value="Unassembled WGS sequence"/>
</dbReference>
<keyword evidence="2" id="KW-1185">Reference proteome</keyword>
<evidence type="ECO:0000313" key="2">
    <source>
        <dbReference type="Proteomes" id="UP001215598"/>
    </source>
</evidence>
<dbReference type="AlphaFoldDB" id="A0AAD7JFH2"/>
<gene>
    <name evidence="1" type="ORF">B0H16DRAFT_1454978</name>
</gene>
<protein>
    <submittedName>
        <fullName evidence="1">Uncharacterized protein</fullName>
    </submittedName>
</protein>
<accession>A0AAD7JFH2</accession>
<organism evidence="1 2">
    <name type="scientific">Mycena metata</name>
    <dbReference type="NCBI Taxonomy" id="1033252"/>
    <lineage>
        <taxon>Eukaryota</taxon>
        <taxon>Fungi</taxon>
        <taxon>Dikarya</taxon>
        <taxon>Basidiomycota</taxon>
        <taxon>Agaricomycotina</taxon>
        <taxon>Agaricomycetes</taxon>
        <taxon>Agaricomycetidae</taxon>
        <taxon>Agaricales</taxon>
        <taxon>Marasmiineae</taxon>
        <taxon>Mycenaceae</taxon>
        <taxon>Mycena</taxon>
    </lineage>
</organism>
<name>A0AAD7JFH2_9AGAR</name>
<proteinExistence type="predicted"/>
<dbReference type="EMBL" id="JARKIB010000029">
    <property type="protein sequence ID" value="KAJ7763711.1"/>
    <property type="molecule type" value="Genomic_DNA"/>
</dbReference>
<reference evidence="1" key="1">
    <citation type="submission" date="2023-03" db="EMBL/GenBank/DDBJ databases">
        <title>Massive genome expansion in bonnet fungi (Mycena s.s.) driven by repeated elements and novel gene families across ecological guilds.</title>
        <authorList>
            <consortium name="Lawrence Berkeley National Laboratory"/>
            <person name="Harder C.B."/>
            <person name="Miyauchi S."/>
            <person name="Viragh M."/>
            <person name="Kuo A."/>
            <person name="Thoen E."/>
            <person name="Andreopoulos B."/>
            <person name="Lu D."/>
            <person name="Skrede I."/>
            <person name="Drula E."/>
            <person name="Henrissat B."/>
            <person name="Morin E."/>
            <person name="Kohler A."/>
            <person name="Barry K."/>
            <person name="LaButti K."/>
            <person name="Morin E."/>
            <person name="Salamov A."/>
            <person name="Lipzen A."/>
            <person name="Mereny Z."/>
            <person name="Hegedus B."/>
            <person name="Baldrian P."/>
            <person name="Stursova M."/>
            <person name="Weitz H."/>
            <person name="Taylor A."/>
            <person name="Grigoriev I.V."/>
            <person name="Nagy L.G."/>
            <person name="Martin F."/>
            <person name="Kauserud H."/>
        </authorList>
    </citation>
    <scope>NUCLEOTIDE SEQUENCE</scope>
    <source>
        <strain evidence="1">CBHHK182m</strain>
    </source>
</reference>
<evidence type="ECO:0000313" key="1">
    <source>
        <dbReference type="EMBL" id="KAJ7763711.1"/>
    </source>
</evidence>
<sequence length="184" mass="20721">MPAMEAVAYFPPVQCSRFSVIRKHHFGRSRTCRPRRRSSTRSEVDVPHCGRGPYYDPARDGTVFCGVHELVYNGTSTKMHGKLEGNRGARELMGSDLYSKLTDYSANHFKRSSRCPHPEILRAPSVSDKLAQEGGRKTRCRIFEFGDNIGFCSKTLGYRLGKDVPPNSTPIPSKVVKIPFWDVV</sequence>